<dbReference type="AlphaFoldDB" id="A0A4Q0XK71"/>
<name>A0A4Q0XK71_9FLAO</name>
<dbReference type="EMBL" id="SDDZ01000001">
    <property type="protein sequence ID" value="RXJ52629.1"/>
    <property type="molecule type" value="Genomic_DNA"/>
</dbReference>
<evidence type="ECO:0000313" key="1">
    <source>
        <dbReference type="EMBL" id="RXJ52629.1"/>
    </source>
</evidence>
<dbReference type="RefSeq" id="WP_129015763.1">
    <property type="nucleotide sequence ID" value="NZ_SDDZ01000001.1"/>
</dbReference>
<comment type="caution">
    <text evidence="1">The sequence shown here is derived from an EMBL/GenBank/DDBJ whole genome shotgun (WGS) entry which is preliminary data.</text>
</comment>
<gene>
    <name evidence="1" type="ORF">ESZ48_02750</name>
</gene>
<dbReference type="Proteomes" id="UP000289792">
    <property type="component" value="Unassembled WGS sequence"/>
</dbReference>
<organism evidence="1 2">
    <name type="scientific">Gelidibacter gilvus</name>
    <dbReference type="NCBI Taxonomy" id="59602"/>
    <lineage>
        <taxon>Bacteria</taxon>
        <taxon>Pseudomonadati</taxon>
        <taxon>Bacteroidota</taxon>
        <taxon>Flavobacteriia</taxon>
        <taxon>Flavobacteriales</taxon>
        <taxon>Flavobacteriaceae</taxon>
        <taxon>Gelidibacter</taxon>
    </lineage>
</organism>
<keyword evidence="2" id="KW-1185">Reference proteome</keyword>
<sequence length="190" mass="22459">MSRYLFESPHLILILFLFTLSCNNNDNGFEDIDNESSSEDIVNDEDNNKLDDIEGLWKEYSTKEELYSTQSYNLTFSQTIYTSQTGNYTLFQINSDSTFSKKYVKRNETHPLIRTGSFKIEKTHGNNYIRLHYPDSVNLDFYKYEASSYAYKFLDKSKSRLELSTNMTRSEHSDKRYITKIYARQKQIPD</sequence>
<reference evidence="1 2" key="1">
    <citation type="submission" date="2019-01" db="EMBL/GenBank/DDBJ databases">
        <title>Genome sequence of the Antarctic species Gelidibacter gilvus ACAM 158(T).</title>
        <authorList>
            <person name="Bowman J.P."/>
        </authorList>
    </citation>
    <scope>NUCLEOTIDE SEQUENCE [LARGE SCALE GENOMIC DNA]</scope>
    <source>
        <strain evidence="1 2">IC158</strain>
    </source>
</reference>
<protein>
    <submittedName>
        <fullName evidence="1">Uncharacterized protein</fullName>
    </submittedName>
</protein>
<dbReference type="PROSITE" id="PS51257">
    <property type="entry name" value="PROKAR_LIPOPROTEIN"/>
    <property type="match status" value="1"/>
</dbReference>
<accession>A0A4Q0XK71</accession>
<evidence type="ECO:0000313" key="2">
    <source>
        <dbReference type="Proteomes" id="UP000289792"/>
    </source>
</evidence>
<proteinExistence type="predicted"/>